<keyword evidence="2" id="KW-1185">Reference proteome</keyword>
<dbReference type="RefSeq" id="WP_203819174.1">
    <property type="nucleotide sequence ID" value="NZ_BAAABP010000022.1"/>
</dbReference>
<reference evidence="1" key="1">
    <citation type="submission" date="2021-01" db="EMBL/GenBank/DDBJ databases">
        <title>Whole genome shotgun sequence of Actinoplanes ferrugineus NBRC 15555.</title>
        <authorList>
            <person name="Komaki H."/>
            <person name="Tamura T."/>
        </authorList>
    </citation>
    <scope>NUCLEOTIDE SEQUENCE</scope>
    <source>
        <strain evidence="1">NBRC 15555</strain>
    </source>
</reference>
<dbReference type="InterPro" id="IPR015943">
    <property type="entry name" value="WD40/YVTN_repeat-like_dom_sf"/>
</dbReference>
<dbReference type="AlphaFoldDB" id="A0A919MHK1"/>
<dbReference type="Proteomes" id="UP000598174">
    <property type="component" value="Unassembled WGS sequence"/>
</dbReference>
<comment type="caution">
    <text evidence="1">The sequence shown here is derived from an EMBL/GenBank/DDBJ whole genome shotgun (WGS) entry which is preliminary data.</text>
</comment>
<evidence type="ECO:0000313" key="1">
    <source>
        <dbReference type="EMBL" id="GIE12720.1"/>
    </source>
</evidence>
<protein>
    <submittedName>
        <fullName evidence="1">Uncharacterized protein</fullName>
    </submittedName>
</protein>
<evidence type="ECO:0000313" key="2">
    <source>
        <dbReference type="Proteomes" id="UP000598174"/>
    </source>
</evidence>
<gene>
    <name evidence="1" type="ORF">Afe05nite_45600</name>
</gene>
<dbReference type="Gene3D" id="2.130.10.10">
    <property type="entry name" value="YVTN repeat-like/Quinoprotein amine dehydrogenase"/>
    <property type="match status" value="1"/>
</dbReference>
<name>A0A919MHK1_9ACTN</name>
<proteinExistence type="predicted"/>
<accession>A0A919MHK1</accession>
<dbReference type="InterPro" id="IPR011044">
    <property type="entry name" value="Quino_amine_DH_bsu"/>
</dbReference>
<dbReference type="SUPFAM" id="SSF50969">
    <property type="entry name" value="YVTN repeat-like/Quinoprotein amine dehydrogenase"/>
    <property type="match status" value="1"/>
</dbReference>
<dbReference type="EMBL" id="BOMM01000040">
    <property type="protein sequence ID" value="GIE12720.1"/>
    <property type="molecule type" value="Genomic_DNA"/>
</dbReference>
<sequence length="501" mass="54718">MNASLRVERILGDRPFAEIGEPVLAVMADDRLAVAGEFVHESRRAPLAVYDTGDLSCLAVARSRHPVHAMAFHPTLPLLAAGTGRYDGGYFFEGELLLLDLRTSAVVSLFEHPLGRQVLGLQWLDDHRLRLLLAPPDDWQDRAAWVEGQVAVVRRDDWSAVAPASLEPTELAGPRVPMPRPDDRVPASAAVRRLSPHAEPRRTVRAVEELSDGRILAALADVTVECWLASSEVQWRVSDDNGQDSGGQDLVVSADRRSVWVGLVRPGWQNAPQSLIRYSLTDGAQLDEMSPQHPYALVQCADGQPAVAPLGTVPQATRLRVRRGRRIYVREVERLGTSLLARASEWLSAADPVPATIDGRPREAGQARRLFPYSWVPGESHFAGPGVELADGSLVYAGTVYDGRGLQPGGAFVVRRDLATGNPLWTSHTDHAAVDLDTDTDTAYVAYQDGEIVALDLQNGAVRQRWRLPRVFPTALTVTGPDRLLVGTSDGRILDCRTMPS</sequence>
<organism evidence="1 2">
    <name type="scientific">Paractinoplanes ferrugineus</name>
    <dbReference type="NCBI Taxonomy" id="113564"/>
    <lineage>
        <taxon>Bacteria</taxon>
        <taxon>Bacillati</taxon>
        <taxon>Actinomycetota</taxon>
        <taxon>Actinomycetes</taxon>
        <taxon>Micromonosporales</taxon>
        <taxon>Micromonosporaceae</taxon>
        <taxon>Paractinoplanes</taxon>
    </lineage>
</organism>